<evidence type="ECO:0000313" key="2">
    <source>
        <dbReference type="Proteomes" id="UP000830395"/>
    </source>
</evidence>
<reference evidence="1" key="1">
    <citation type="submission" date="2020-02" db="EMBL/GenBank/DDBJ databases">
        <title>Genome sequencing of the panga catfish, Pangasius djambal.</title>
        <authorList>
            <person name="Wen M."/>
            <person name="Zahm M."/>
            <person name="Roques C."/>
            <person name="Cabau C."/>
            <person name="Klopp C."/>
            <person name="Donnadieu C."/>
            <person name="Jouanno E."/>
            <person name="Avarre J.-C."/>
            <person name="Campet M."/>
            <person name="Ha T."/>
            <person name="Dugue R."/>
            <person name="Lampietro C."/>
            <person name="Louis A."/>
            <person name="Herpin A."/>
            <person name="Echchiki A."/>
            <person name="Berthelot C."/>
            <person name="Parey E."/>
            <person name="Roest-Crollius H."/>
            <person name="Braasch I."/>
            <person name="Postlethwait J.H."/>
            <person name="Bobe J."/>
            <person name="Montfort J."/>
            <person name="Bouchez O."/>
            <person name="Begum T."/>
            <person name="Schartl M."/>
            <person name="Gustiano R."/>
            <person name="Guiguen Y."/>
        </authorList>
    </citation>
    <scope>NUCLEOTIDE SEQUENCE</scope>
    <source>
        <strain evidence="1">Pdj_M5554</strain>
    </source>
</reference>
<organism evidence="1 2">
    <name type="scientific">Pangasius djambal</name>
    <dbReference type="NCBI Taxonomy" id="1691987"/>
    <lineage>
        <taxon>Eukaryota</taxon>
        <taxon>Metazoa</taxon>
        <taxon>Chordata</taxon>
        <taxon>Craniata</taxon>
        <taxon>Vertebrata</taxon>
        <taxon>Euteleostomi</taxon>
        <taxon>Actinopterygii</taxon>
        <taxon>Neopterygii</taxon>
        <taxon>Teleostei</taxon>
        <taxon>Ostariophysi</taxon>
        <taxon>Siluriformes</taxon>
        <taxon>Pangasiidae</taxon>
        <taxon>Pangasius</taxon>
    </lineage>
</organism>
<dbReference type="Proteomes" id="UP000830395">
    <property type="component" value="Chromosome 11"/>
</dbReference>
<gene>
    <name evidence="1" type="ORF">PDJAM_G00024160</name>
</gene>
<comment type="caution">
    <text evidence="1">The sequence shown here is derived from an EMBL/GenBank/DDBJ whole genome shotgun (WGS) entry which is preliminary data.</text>
</comment>
<sequence length="1324" mass="151552">MSRGSIEIPLRDTDEVIELDFDQLPEGDEVISILKQEHTQLHIWIALALEYYKQGKTEDFVKLLEAARIDGNLDYRDHEKDQMTCLDTLAAYYVQQARKEKNKDAKKDLINQSTLLYTMADKIIMYDQNHLLGRACFCLLEGDKMDQADAQFHFVLNQSTNNIPALLGKACISFNKKDYRGALAYYKKALRTNPGCPAEVRLGMGHCFVKLNKLEKARLAFSRALELNPKCVGALVGLAVLELNNKEADSIKNGVQLLSRAYTIDPSNPMVLNHLANHFFFKKDYSKVQHLALHAFHNTEVEAMQAESCYQLARSFHVQEDYDQAFQYYYQATQFASSTFVLPFFGLGQMYVYRRDKENAAQCFEKVLKAYPNNYETMKILGSLYATSDDQEKRDIAKGHLKKVTEQYPDDVEAWIELAQILEQTDIQGALSAYGTATRILQEKVQADVPPEILNNLGALHFRLGNLGEAKKYFLASLERAKAEGEHDEHYYNAISVTTSYNLARLYEAMCEFHEAEKLYKNILREHPNYVDCYLRLGAMARDKGNFYEASDWFKEALQINQDHPDAWSLIGNLHLAKQEWGPGQKKFERILKQPSTQNDTYSMLALGNVWLQTLHQPTRDREKEKRHQDRALAIYKQVLRNDAKNLYAANGIGAVLAHKGYYREARDVFAQVREATADISDVWLNLAHIYVEQKQYISAVQMDHPDAWSLIGNLHLAKQEWGPGQKKFERILKQPSTQNDTYSMLALGNVWLQTLHQPTRDREKEKRHQDRALAIYKQVLRNDAKNLYAANGIGAVLAHKGYYREARDVFAQVREATADISDVWLNLAHIYVEQKQYISAVQMVREATADISDVWLNLAHIYVEQKQYISAVQMYENCLKKFYKYQNTEVLLYLARALFKCGKLQECKQMLLRARHVAPSDTVLMFNVALVLQRLATLVLKDEKSNLKAVLSAVKELELAHRYFSYLSKAGDKMRFDLALAASEARQCSDLLSQAQYHVARARKQDEEEKELRAKQDQERELLRQQLLREQEEKRIKEAEEQKKLLEQRAQYVEKTKNLLTFTDEMKESAKEKKKGGGGGRRKKGGEYDDFVNDDSDEELPIKKKKKKKAPRSGSEQEEEDEEGEKKPRKKRKRPAKGDDRSDEDEGSSRSKKQRKPRERKKIEKAKPERLPQSLKGKIKSKAIISSSDSSSDEDGLKIAEDRGNRDSGSGSEDGGHRKRIASDSESDEERRRSANSEEDESGSERPVKKRRPQPQSDSEQSDNESKRSRSDGSDDESRPGSPAPASDQGSENEGSPRRSDNESEPEGSNNEASNRGSDDDSD</sequence>
<accession>A0ACC5YP33</accession>
<dbReference type="EMBL" id="CM040985">
    <property type="protein sequence ID" value="MCJ8737466.1"/>
    <property type="molecule type" value="Genomic_DNA"/>
</dbReference>
<name>A0ACC5YP33_9TELE</name>
<evidence type="ECO:0000313" key="1">
    <source>
        <dbReference type="EMBL" id="MCJ8737466.1"/>
    </source>
</evidence>
<proteinExistence type="predicted"/>
<keyword evidence="2" id="KW-1185">Reference proteome</keyword>
<protein>
    <submittedName>
        <fullName evidence="1">Uncharacterized protein</fullName>
    </submittedName>
</protein>